<protein>
    <recommendedName>
        <fullName evidence="12">C2H2-type domain-containing protein</fullName>
    </recommendedName>
</protein>
<dbReference type="Gene3D" id="3.30.160.60">
    <property type="entry name" value="Classic Zinc Finger"/>
    <property type="match status" value="1"/>
</dbReference>
<dbReference type="InterPro" id="IPR036236">
    <property type="entry name" value="Znf_C2H2_sf"/>
</dbReference>
<keyword evidence="4" id="KW-0690">Ribosome biogenesis</keyword>
<evidence type="ECO:0000256" key="3">
    <source>
        <dbReference type="ARBA" id="ARBA00022490"/>
    </source>
</evidence>
<proteinExistence type="inferred from homology"/>
<dbReference type="GO" id="GO:0042254">
    <property type="term" value="P:ribosome biogenesis"/>
    <property type="evidence" value="ECO:0007669"/>
    <property type="project" value="UniProtKB-KW"/>
</dbReference>
<keyword evidence="7" id="KW-0862">Zinc</keyword>
<keyword evidence="8" id="KW-0539">Nucleus</keyword>
<dbReference type="SMART" id="SM00451">
    <property type="entry name" value="ZnF_U1"/>
    <property type="match status" value="1"/>
</dbReference>
<evidence type="ECO:0000256" key="4">
    <source>
        <dbReference type="ARBA" id="ARBA00022517"/>
    </source>
</evidence>
<evidence type="ECO:0000256" key="9">
    <source>
        <dbReference type="ARBA" id="ARBA00038064"/>
    </source>
</evidence>
<reference evidence="13" key="1">
    <citation type="journal article" date="2020" name="Stud. Mycol.">
        <title>101 Dothideomycetes genomes: a test case for predicting lifestyles and emergence of pathogens.</title>
        <authorList>
            <person name="Haridas S."/>
            <person name="Albert R."/>
            <person name="Binder M."/>
            <person name="Bloem J."/>
            <person name="Labutti K."/>
            <person name="Salamov A."/>
            <person name="Andreopoulos B."/>
            <person name="Baker S."/>
            <person name="Barry K."/>
            <person name="Bills G."/>
            <person name="Bluhm B."/>
            <person name="Cannon C."/>
            <person name="Castanera R."/>
            <person name="Culley D."/>
            <person name="Daum C."/>
            <person name="Ezra D."/>
            <person name="Gonzalez J."/>
            <person name="Henrissat B."/>
            <person name="Kuo A."/>
            <person name="Liang C."/>
            <person name="Lipzen A."/>
            <person name="Lutzoni F."/>
            <person name="Magnuson J."/>
            <person name="Mondo S."/>
            <person name="Nolan M."/>
            <person name="Ohm R."/>
            <person name="Pangilinan J."/>
            <person name="Park H.-J."/>
            <person name="Ramirez L."/>
            <person name="Alfaro M."/>
            <person name="Sun H."/>
            <person name="Tritt A."/>
            <person name="Yoshinaga Y."/>
            <person name="Zwiers L.-H."/>
            <person name="Turgeon B."/>
            <person name="Goodwin S."/>
            <person name="Spatafora J."/>
            <person name="Crous P."/>
            <person name="Grigoriev I."/>
        </authorList>
    </citation>
    <scope>NUCLEOTIDE SEQUENCE</scope>
    <source>
        <strain evidence="13">CBS 115976</strain>
    </source>
</reference>
<evidence type="ECO:0000256" key="5">
    <source>
        <dbReference type="ARBA" id="ARBA00022723"/>
    </source>
</evidence>
<feature type="compositionally biased region" description="Basic residues" evidence="11">
    <location>
        <begin position="7"/>
        <end position="17"/>
    </location>
</feature>
<dbReference type="GO" id="GO:0043021">
    <property type="term" value="F:ribonucleoprotein complex binding"/>
    <property type="evidence" value="ECO:0007669"/>
    <property type="project" value="UniProtKB-ARBA"/>
</dbReference>
<dbReference type="GO" id="GO:0008270">
    <property type="term" value="F:zinc ion binding"/>
    <property type="evidence" value="ECO:0007669"/>
    <property type="project" value="UniProtKB-KW"/>
</dbReference>
<feature type="region of interest" description="Disordered" evidence="11">
    <location>
        <begin position="67"/>
        <end position="92"/>
    </location>
</feature>
<evidence type="ECO:0000313" key="13">
    <source>
        <dbReference type="EMBL" id="KAF2663593.1"/>
    </source>
</evidence>
<sequence>MPAIRGAKSKKKTRRHTRDLDQIHADLDSPRHLERYTDTKNSEDLPGLGKWYCTECSKWFDMESNFEGHKKGSNHKRRVKQLKEEPHTQKEAEAAIGLGVDNGKRMAQQTAMEMET</sequence>
<dbReference type="Pfam" id="PF12171">
    <property type="entry name" value="zf-C2H2_jaz"/>
    <property type="match status" value="1"/>
</dbReference>
<keyword evidence="6 10" id="KW-0863">Zinc-finger</keyword>
<evidence type="ECO:0000313" key="14">
    <source>
        <dbReference type="Proteomes" id="UP000799302"/>
    </source>
</evidence>
<dbReference type="PANTHER" id="PTHR46095:SF1">
    <property type="entry name" value="ZINC FINGER PROTEIN 593"/>
    <property type="match status" value="1"/>
</dbReference>
<dbReference type="InterPro" id="IPR013087">
    <property type="entry name" value="Znf_C2H2_type"/>
</dbReference>
<feature type="domain" description="C2H2-type" evidence="12">
    <location>
        <begin position="51"/>
        <end position="80"/>
    </location>
</feature>
<dbReference type="GO" id="GO:0003676">
    <property type="term" value="F:nucleic acid binding"/>
    <property type="evidence" value="ECO:0007669"/>
    <property type="project" value="InterPro"/>
</dbReference>
<dbReference type="AlphaFoldDB" id="A0A6A6TX98"/>
<dbReference type="GO" id="GO:0005737">
    <property type="term" value="C:cytoplasm"/>
    <property type="evidence" value="ECO:0007669"/>
    <property type="project" value="UniProtKB-SubCell"/>
</dbReference>
<dbReference type="FunFam" id="3.30.160.60:FF:000299">
    <property type="entry name" value="Zinc finger protein 593"/>
    <property type="match status" value="1"/>
</dbReference>
<dbReference type="InterPro" id="IPR003604">
    <property type="entry name" value="Matrin/U1-like-C_Znf_C2H2"/>
</dbReference>
<dbReference type="OrthoDB" id="24683at2759"/>
<feature type="compositionally biased region" description="Basic residues" evidence="11">
    <location>
        <begin position="71"/>
        <end position="80"/>
    </location>
</feature>
<dbReference type="PANTHER" id="PTHR46095">
    <property type="entry name" value="ZINC FINGER PROTEIN 593"/>
    <property type="match status" value="1"/>
</dbReference>
<evidence type="ECO:0000256" key="8">
    <source>
        <dbReference type="ARBA" id="ARBA00023242"/>
    </source>
</evidence>
<dbReference type="EMBL" id="MU004245">
    <property type="protein sequence ID" value="KAF2663593.1"/>
    <property type="molecule type" value="Genomic_DNA"/>
</dbReference>
<keyword evidence="14" id="KW-1185">Reference proteome</keyword>
<feature type="compositionally biased region" description="Basic and acidic residues" evidence="11">
    <location>
        <begin position="81"/>
        <end position="92"/>
    </location>
</feature>
<evidence type="ECO:0000256" key="7">
    <source>
        <dbReference type="ARBA" id="ARBA00022833"/>
    </source>
</evidence>
<keyword evidence="5" id="KW-0479">Metal-binding</keyword>
<organism evidence="13 14">
    <name type="scientific">Microthyrium microscopicum</name>
    <dbReference type="NCBI Taxonomy" id="703497"/>
    <lineage>
        <taxon>Eukaryota</taxon>
        <taxon>Fungi</taxon>
        <taxon>Dikarya</taxon>
        <taxon>Ascomycota</taxon>
        <taxon>Pezizomycotina</taxon>
        <taxon>Dothideomycetes</taxon>
        <taxon>Dothideomycetes incertae sedis</taxon>
        <taxon>Microthyriales</taxon>
        <taxon>Microthyriaceae</taxon>
        <taxon>Microthyrium</taxon>
    </lineage>
</organism>
<accession>A0A6A6TX98</accession>
<evidence type="ECO:0000256" key="10">
    <source>
        <dbReference type="PROSITE-ProRule" id="PRU00042"/>
    </source>
</evidence>
<comment type="similarity">
    <text evidence="9">Belongs to the ZNF593/BUD20 C2H2-type zinc-finger protein family.</text>
</comment>
<evidence type="ECO:0000256" key="11">
    <source>
        <dbReference type="SAM" id="MobiDB-lite"/>
    </source>
</evidence>
<dbReference type="GO" id="GO:0005634">
    <property type="term" value="C:nucleus"/>
    <property type="evidence" value="ECO:0007669"/>
    <property type="project" value="UniProtKB-SubCell"/>
</dbReference>
<evidence type="ECO:0000256" key="2">
    <source>
        <dbReference type="ARBA" id="ARBA00004496"/>
    </source>
</evidence>
<dbReference type="PROSITE" id="PS00028">
    <property type="entry name" value="ZINC_FINGER_C2H2_1"/>
    <property type="match status" value="1"/>
</dbReference>
<evidence type="ECO:0000256" key="1">
    <source>
        <dbReference type="ARBA" id="ARBA00004123"/>
    </source>
</evidence>
<dbReference type="Proteomes" id="UP000799302">
    <property type="component" value="Unassembled WGS sequence"/>
</dbReference>
<dbReference type="InterPro" id="IPR051879">
    <property type="entry name" value="C2H2-ZF_Maturation_Protein"/>
</dbReference>
<dbReference type="InterPro" id="IPR022755">
    <property type="entry name" value="Znf_C2H2_jaz"/>
</dbReference>
<dbReference type="PROSITE" id="PS50157">
    <property type="entry name" value="ZINC_FINGER_C2H2_2"/>
    <property type="match status" value="1"/>
</dbReference>
<feature type="region of interest" description="Disordered" evidence="11">
    <location>
        <begin position="1"/>
        <end position="26"/>
    </location>
</feature>
<gene>
    <name evidence="13" type="ORF">BT63DRAFT_122520</name>
</gene>
<evidence type="ECO:0000259" key="12">
    <source>
        <dbReference type="PROSITE" id="PS50157"/>
    </source>
</evidence>
<comment type="subcellular location">
    <subcellularLocation>
        <location evidence="2">Cytoplasm</location>
    </subcellularLocation>
    <subcellularLocation>
        <location evidence="1">Nucleus</location>
    </subcellularLocation>
</comment>
<keyword evidence="3" id="KW-0963">Cytoplasm</keyword>
<evidence type="ECO:0000256" key="6">
    <source>
        <dbReference type="ARBA" id="ARBA00022771"/>
    </source>
</evidence>
<dbReference type="SUPFAM" id="SSF57667">
    <property type="entry name" value="beta-beta-alpha zinc fingers"/>
    <property type="match status" value="1"/>
</dbReference>
<name>A0A6A6TX98_9PEZI</name>